<comment type="caution">
    <text evidence="12">The sequence shown here is derived from an EMBL/GenBank/DDBJ whole genome shotgun (WGS) entry which is preliminary data.</text>
</comment>
<dbReference type="InterPro" id="IPR018108">
    <property type="entry name" value="MCP_transmembrane"/>
</dbReference>
<evidence type="ECO:0000256" key="8">
    <source>
        <dbReference type="ARBA" id="ARBA00023128"/>
    </source>
</evidence>
<proteinExistence type="inferred from homology"/>
<reference evidence="12 13" key="1">
    <citation type="journal article" date="2019" name="Sci. Rep.">
        <title>Comparative genomics of chytrid fungi reveal insights into the obligate biotrophic and pathogenic lifestyle of Synchytrium endobioticum.</title>
        <authorList>
            <person name="van de Vossenberg B.T.L.H."/>
            <person name="Warris S."/>
            <person name="Nguyen H.D.T."/>
            <person name="van Gent-Pelzer M.P.E."/>
            <person name="Joly D.L."/>
            <person name="van de Geest H.C."/>
            <person name="Bonants P.J.M."/>
            <person name="Smith D.S."/>
            <person name="Levesque C.A."/>
            <person name="van der Lee T.A.J."/>
        </authorList>
    </citation>
    <scope>NUCLEOTIDE SEQUENCE [LARGE SCALE GENOMIC DNA]</scope>
    <source>
        <strain evidence="12 13">CBS 675.73</strain>
    </source>
</reference>
<evidence type="ECO:0000313" key="13">
    <source>
        <dbReference type="Proteomes" id="UP000320333"/>
    </source>
</evidence>
<dbReference type="Gene3D" id="1.50.40.10">
    <property type="entry name" value="Mitochondrial carrier domain"/>
    <property type="match status" value="2"/>
</dbReference>
<evidence type="ECO:0000256" key="2">
    <source>
        <dbReference type="ARBA" id="ARBA00006375"/>
    </source>
</evidence>
<feature type="repeat" description="Solcar" evidence="10">
    <location>
        <begin position="34"/>
        <end position="183"/>
    </location>
</feature>
<feature type="repeat" description="Solcar" evidence="10">
    <location>
        <begin position="193"/>
        <end position="280"/>
    </location>
</feature>
<dbReference type="PANTHER" id="PTHR45760">
    <property type="entry name" value="FI19922P1-RELATED"/>
    <property type="match status" value="1"/>
</dbReference>
<evidence type="ECO:0000256" key="3">
    <source>
        <dbReference type="ARBA" id="ARBA00022448"/>
    </source>
</evidence>
<dbReference type="AlphaFoldDB" id="A0A507F8I2"/>
<dbReference type="InterPro" id="IPR045315">
    <property type="entry name" value="Mtm1-like"/>
</dbReference>
<dbReference type="PANTHER" id="PTHR45760:SF2">
    <property type="entry name" value="FI19922P1-RELATED"/>
    <property type="match status" value="1"/>
</dbReference>
<keyword evidence="4 10" id="KW-0812">Transmembrane</keyword>
<feature type="repeat" description="Solcar" evidence="10">
    <location>
        <begin position="290"/>
        <end position="381"/>
    </location>
</feature>
<keyword evidence="5" id="KW-0677">Repeat</keyword>
<name>A0A507F8I2_9FUNG</name>
<dbReference type="GO" id="GO:0005743">
    <property type="term" value="C:mitochondrial inner membrane"/>
    <property type="evidence" value="ECO:0007669"/>
    <property type="project" value="UniProtKB-SubCell"/>
</dbReference>
<sequence length="391" mass="42611">MNEVKLNTAILAPFTSSISSPPTMSTATSNHAHVSITQRMVSASTGATLVALFTTPFEVIKTRMQSDISLASKPNSLFYDPKLAQVRGRSPLECLKESARNGFSSMRHASSQSHEVGVLEATSHLRPFKSTFIDLWLNQQDGFIRISHYEGIPALWKGLVPTLIMQAPSTIIYYLGYEEIRNALYPRLPSNSSEFYAPLIAGSIARAITTCTISPLELIRTRMQSGTGTQTTLTGVVGQLRGMVRANGVASLWRGLGPTLWRDVPFSGIYWLGYETIKKRLSQSNRFNFGDFGNAFVAGASAGTVAAVITTPFDVSKTLQQVVHHNEPGCKADKLSMVKVMQSVIREDGVKGLFVGLSPRIAKIAPACAIMISSYESGKRYFESGSDISRS</sequence>
<dbReference type="STRING" id="246404.A0A507F8I2"/>
<keyword evidence="6" id="KW-0999">Mitochondrion inner membrane</keyword>
<keyword evidence="9 10" id="KW-0472">Membrane</keyword>
<evidence type="ECO:0000256" key="1">
    <source>
        <dbReference type="ARBA" id="ARBA00004448"/>
    </source>
</evidence>
<dbReference type="GO" id="GO:1990542">
    <property type="term" value="P:mitochondrial transmembrane transport"/>
    <property type="evidence" value="ECO:0007669"/>
    <property type="project" value="InterPro"/>
</dbReference>
<dbReference type="SUPFAM" id="SSF103506">
    <property type="entry name" value="Mitochondrial carrier"/>
    <property type="match status" value="1"/>
</dbReference>
<keyword evidence="13" id="KW-1185">Reference proteome</keyword>
<protein>
    <recommendedName>
        <fullName evidence="14">Mitochondrial carrier protein</fullName>
    </recommendedName>
</protein>
<comment type="similarity">
    <text evidence="2 11">Belongs to the mitochondrial carrier (TC 2.A.29) family.</text>
</comment>
<keyword evidence="3 11" id="KW-0813">Transport</keyword>
<dbReference type="PROSITE" id="PS50920">
    <property type="entry name" value="SOLCAR"/>
    <property type="match status" value="3"/>
</dbReference>
<evidence type="ECO:0000256" key="5">
    <source>
        <dbReference type="ARBA" id="ARBA00022737"/>
    </source>
</evidence>
<keyword evidence="8" id="KW-0496">Mitochondrion</keyword>
<evidence type="ECO:0000256" key="11">
    <source>
        <dbReference type="RuleBase" id="RU000488"/>
    </source>
</evidence>
<evidence type="ECO:0000256" key="9">
    <source>
        <dbReference type="ARBA" id="ARBA00023136"/>
    </source>
</evidence>
<keyword evidence="7" id="KW-1133">Transmembrane helix</keyword>
<dbReference type="InterPro" id="IPR023395">
    <property type="entry name" value="MCP_dom_sf"/>
</dbReference>
<accession>A0A507F8I2</accession>
<dbReference type="EMBL" id="QEAP01000234">
    <property type="protein sequence ID" value="TPX72025.1"/>
    <property type="molecule type" value="Genomic_DNA"/>
</dbReference>
<evidence type="ECO:0000256" key="10">
    <source>
        <dbReference type="PROSITE-ProRule" id="PRU00282"/>
    </source>
</evidence>
<dbReference type="OrthoDB" id="1747031at2759"/>
<evidence type="ECO:0000256" key="7">
    <source>
        <dbReference type="ARBA" id="ARBA00022989"/>
    </source>
</evidence>
<evidence type="ECO:0000256" key="4">
    <source>
        <dbReference type="ARBA" id="ARBA00022692"/>
    </source>
</evidence>
<gene>
    <name evidence="12" type="ORF">CcCBS67573_g05959</name>
</gene>
<evidence type="ECO:0008006" key="14">
    <source>
        <dbReference type="Google" id="ProtNLM"/>
    </source>
</evidence>
<comment type="subcellular location">
    <subcellularLocation>
        <location evidence="1">Mitochondrion inner membrane</location>
        <topology evidence="1">Multi-pass membrane protein</topology>
    </subcellularLocation>
</comment>
<evidence type="ECO:0000313" key="12">
    <source>
        <dbReference type="EMBL" id="TPX72025.1"/>
    </source>
</evidence>
<dbReference type="Pfam" id="PF00153">
    <property type="entry name" value="Mito_carr"/>
    <property type="match status" value="4"/>
</dbReference>
<dbReference type="Proteomes" id="UP000320333">
    <property type="component" value="Unassembled WGS sequence"/>
</dbReference>
<organism evidence="12 13">
    <name type="scientific">Chytriomyces confervae</name>
    <dbReference type="NCBI Taxonomy" id="246404"/>
    <lineage>
        <taxon>Eukaryota</taxon>
        <taxon>Fungi</taxon>
        <taxon>Fungi incertae sedis</taxon>
        <taxon>Chytridiomycota</taxon>
        <taxon>Chytridiomycota incertae sedis</taxon>
        <taxon>Chytridiomycetes</taxon>
        <taxon>Chytridiales</taxon>
        <taxon>Chytriomycetaceae</taxon>
        <taxon>Chytriomyces</taxon>
    </lineage>
</organism>
<evidence type="ECO:0000256" key="6">
    <source>
        <dbReference type="ARBA" id="ARBA00022792"/>
    </source>
</evidence>